<keyword evidence="3" id="KW-1185">Reference proteome</keyword>
<dbReference type="EMBL" id="JAUBDJ010000010">
    <property type="protein sequence ID" value="MDW0118195.1"/>
    <property type="molecule type" value="Genomic_DNA"/>
</dbReference>
<protein>
    <submittedName>
        <fullName evidence="2">Uncharacterized protein</fullName>
    </submittedName>
</protein>
<evidence type="ECO:0000256" key="1">
    <source>
        <dbReference type="SAM" id="Phobius"/>
    </source>
</evidence>
<feature type="transmembrane region" description="Helical" evidence="1">
    <location>
        <begin position="62"/>
        <end position="81"/>
    </location>
</feature>
<evidence type="ECO:0000313" key="2">
    <source>
        <dbReference type="EMBL" id="MDW0118195.1"/>
    </source>
</evidence>
<feature type="transmembrane region" description="Helical" evidence="1">
    <location>
        <begin position="6"/>
        <end position="28"/>
    </location>
</feature>
<sequence length="88" mass="9864">MNMSPIVNIFIFVLIVIPMFIYSAYLIFVMLKNTDSGKKYILFGIQVSLIGGILVLDDNIDFNGYEYSIVILGLILSIVGMSKNKYSS</sequence>
<comment type="caution">
    <text evidence="2">The sequence shown here is derived from an EMBL/GenBank/DDBJ whole genome shotgun (WGS) entry which is preliminary data.</text>
</comment>
<organism evidence="2 3">
    <name type="scientific">Sporosarcina thermotolerans</name>
    <dbReference type="NCBI Taxonomy" id="633404"/>
    <lineage>
        <taxon>Bacteria</taxon>
        <taxon>Bacillati</taxon>
        <taxon>Bacillota</taxon>
        <taxon>Bacilli</taxon>
        <taxon>Bacillales</taxon>
        <taxon>Caryophanaceae</taxon>
        <taxon>Sporosarcina</taxon>
    </lineage>
</organism>
<name>A0AAW9ADQ1_9BACL</name>
<dbReference type="RefSeq" id="WP_317941144.1">
    <property type="nucleotide sequence ID" value="NZ_JAUBDJ010000010.1"/>
</dbReference>
<accession>A0AAW9ADQ1</accession>
<feature type="transmembrane region" description="Helical" evidence="1">
    <location>
        <begin position="40"/>
        <end position="56"/>
    </location>
</feature>
<dbReference type="AlphaFoldDB" id="A0AAW9ADQ1"/>
<keyword evidence="1" id="KW-0812">Transmembrane</keyword>
<evidence type="ECO:0000313" key="3">
    <source>
        <dbReference type="Proteomes" id="UP001271648"/>
    </source>
</evidence>
<gene>
    <name evidence="2" type="ORF">QTL97_14780</name>
</gene>
<proteinExistence type="predicted"/>
<keyword evidence="1" id="KW-1133">Transmembrane helix</keyword>
<dbReference type="Proteomes" id="UP001271648">
    <property type="component" value="Unassembled WGS sequence"/>
</dbReference>
<reference evidence="2 3" key="1">
    <citation type="submission" date="2023-06" db="EMBL/GenBank/DDBJ databases">
        <title>Sporosarcina sp. nov., isolated from Korean traditional fermented seafood 'Jeotgal'.</title>
        <authorList>
            <person name="Yang A.I."/>
            <person name="Shin N.-R."/>
        </authorList>
    </citation>
    <scope>NUCLEOTIDE SEQUENCE [LARGE SCALE GENOMIC DNA]</scope>
    <source>
        <strain evidence="2 3">KCTC43456</strain>
    </source>
</reference>
<keyword evidence="1" id="KW-0472">Membrane</keyword>